<dbReference type="GO" id="GO:0005737">
    <property type="term" value="C:cytoplasm"/>
    <property type="evidence" value="ECO:0007669"/>
    <property type="project" value="TreeGrafter"/>
</dbReference>
<dbReference type="PANTHER" id="PTHR12358:SF31">
    <property type="entry name" value="ACYLGLYCEROL KINASE, MITOCHONDRIAL"/>
    <property type="match status" value="1"/>
</dbReference>
<dbReference type="SUPFAM" id="SSF111331">
    <property type="entry name" value="NAD kinase/diacylglycerol kinase-like"/>
    <property type="match status" value="1"/>
</dbReference>
<feature type="domain" description="DAGKc" evidence="1">
    <location>
        <begin position="95"/>
        <end position="232"/>
    </location>
</feature>
<dbReference type="PANTHER" id="PTHR12358">
    <property type="entry name" value="SPHINGOSINE KINASE"/>
    <property type="match status" value="1"/>
</dbReference>
<dbReference type="GO" id="GO:0001727">
    <property type="term" value="F:lipid kinase activity"/>
    <property type="evidence" value="ECO:0007669"/>
    <property type="project" value="UniProtKB-ARBA"/>
</dbReference>
<evidence type="ECO:0000259" key="1">
    <source>
        <dbReference type="PROSITE" id="PS50146"/>
    </source>
</evidence>
<dbReference type="InterPro" id="IPR050187">
    <property type="entry name" value="Lipid_Phosphate_FormReg"/>
</dbReference>
<dbReference type="Gene3D" id="3.40.50.10330">
    <property type="entry name" value="Probable inorganic polyphosphate/atp-NAD kinase, domain 1"/>
    <property type="match status" value="1"/>
</dbReference>
<evidence type="ECO:0000313" key="3">
    <source>
        <dbReference type="Proteomes" id="UP001149165"/>
    </source>
</evidence>
<dbReference type="Proteomes" id="UP001149165">
    <property type="component" value="Unassembled WGS sequence"/>
</dbReference>
<name>A0A9W9F4A8_9EURO</name>
<reference evidence="2" key="2">
    <citation type="journal article" date="2023" name="IMA Fungus">
        <title>Comparative genomic study of the Penicillium genus elucidates a diverse pangenome and 15 lateral gene transfer events.</title>
        <authorList>
            <person name="Petersen C."/>
            <person name="Sorensen T."/>
            <person name="Nielsen M.R."/>
            <person name="Sondergaard T.E."/>
            <person name="Sorensen J.L."/>
            <person name="Fitzpatrick D.A."/>
            <person name="Frisvad J.C."/>
            <person name="Nielsen K.L."/>
        </authorList>
    </citation>
    <scope>NUCLEOTIDE SEQUENCE</scope>
    <source>
        <strain evidence="2">IBT 30069</strain>
    </source>
</reference>
<proteinExistence type="predicted"/>
<dbReference type="InterPro" id="IPR001206">
    <property type="entry name" value="Diacylglycerol_kinase_cat_dom"/>
</dbReference>
<dbReference type="GO" id="GO:0016020">
    <property type="term" value="C:membrane"/>
    <property type="evidence" value="ECO:0007669"/>
    <property type="project" value="TreeGrafter"/>
</dbReference>
<dbReference type="InterPro" id="IPR017438">
    <property type="entry name" value="ATP-NAD_kinase_N"/>
</dbReference>
<keyword evidence="3" id="KW-1185">Reference proteome</keyword>
<dbReference type="GO" id="GO:0016773">
    <property type="term" value="F:phosphotransferase activity, alcohol group as acceptor"/>
    <property type="evidence" value="ECO:0007669"/>
    <property type="project" value="UniProtKB-ARBA"/>
</dbReference>
<keyword evidence="2" id="KW-0418">Kinase</keyword>
<gene>
    <name evidence="2" type="ORF">N7456_009274</name>
</gene>
<dbReference type="InterPro" id="IPR016064">
    <property type="entry name" value="NAD/diacylglycerol_kinase_sf"/>
</dbReference>
<dbReference type="EMBL" id="JAPQKH010000006">
    <property type="protein sequence ID" value="KAJ5093413.1"/>
    <property type="molecule type" value="Genomic_DNA"/>
</dbReference>
<dbReference type="Pfam" id="PF24321">
    <property type="entry name" value="DUF7493"/>
    <property type="match status" value="1"/>
</dbReference>
<dbReference type="Pfam" id="PF00781">
    <property type="entry name" value="DAGK_cat"/>
    <property type="match status" value="1"/>
</dbReference>
<organism evidence="2 3">
    <name type="scientific">Penicillium angulare</name>
    <dbReference type="NCBI Taxonomy" id="116970"/>
    <lineage>
        <taxon>Eukaryota</taxon>
        <taxon>Fungi</taxon>
        <taxon>Dikarya</taxon>
        <taxon>Ascomycota</taxon>
        <taxon>Pezizomycotina</taxon>
        <taxon>Eurotiomycetes</taxon>
        <taxon>Eurotiomycetidae</taxon>
        <taxon>Eurotiales</taxon>
        <taxon>Aspergillaceae</taxon>
        <taxon>Penicillium</taxon>
    </lineage>
</organism>
<dbReference type="OrthoDB" id="3853857at2759"/>
<dbReference type="Gene3D" id="2.60.200.40">
    <property type="match status" value="1"/>
</dbReference>
<dbReference type="GO" id="GO:0046512">
    <property type="term" value="P:sphingosine biosynthetic process"/>
    <property type="evidence" value="ECO:0007669"/>
    <property type="project" value="TreeGrafter"/>
</dbReference>
<reference evidence="2" key="1">
    <citation type="submission" date="2022-11" db="EMBL/GenBank/DDBJ databases">
        <authorList>
            <person name="Petersen C."/>
        </authorList>
    </citation>
    <scope>NUCLEOTIDE SEQUENCE</scope>
    <source>
        <strain evidence="2">IBT 30069</strain>
    </source>
</reference>
<keyword evidence="2" id="KW-0808">Transferase</keyword>
<dbReference type="AlphaFoldDB" id="A0A9W9F4A8"/>
<sequence length="446" mass="49191">MDPLDPYRRFQVDEFTYLTLSKTSLKINGPKSNEIDFYYILNVDVSDVLTITYVDQLGAKNEPVNALQYPVSADQKDQAASWAKHVLQLAYGSAQRCKRLKVLVNPFCGSALTKYRTFAAPIFAVAHCEVDVEETRYKGHAGEIAETIPLDAYDAIVCCSGDGLPYEVFNGLARRKDALNALSSMAVAMFPCGSGNAMAWNLFGTDDPSLAALGIVKGLEMPLDLVSVTQGDSHTVSFLSQAMGVLADCDLKTEHLRWAGDARFLYGVLLTIARNTKYPCQLAFKPTVGEKDSTKTSSGKVSQQLTSLPLKYGTVQDDIPEDWEVVPHERLASFYTGNMRIVAKDTNFFPDALPNDGLLDIMIIDDTISWAHSLEAIIQLPQGKCHDLKDVEMRKVAAYRLTTWKPDGDISVDGERYPFEAFQVEVHQGLGRVLSKSANSYQTVGV</sequence>
<evidence type="ECO:0000313" key="2">
    <source>
        <dbReference type="EMBL" id="KAJ5093413.1"/>
    </source>
</evidence>
<dbReference type="InterPro" id="IPR055916">
    <property type="entry name" value="DUF7493"/>
</dbReference>
<protein>
    <submittedName>
        <fullName evidence="2">Sphingosine kinase</fullName>
    </submittedName>
</protein>
<comment type="caution">
    <text evidence="2">The sequence shown here is derived from an EMBL/GenBank/DDBJ whole genome shotgun (WGS) entry which is preliminary data.</text>
</comment>
<accession>A0A9W9F4A8</accession>
<dbReference type="PROSITE" id="PS50146">
    <property type="entry name" value="DAGK"/>
    <property type="match status" value="1"/>
</dbReference>
<dbReference type="SMART" id="SM00046">
    <property type="entry name" value="DAGKc"/>
    <property type="match status" value="1"/>
</dbReference>